<evidence type="ECO:0000256" key="3">
    <source>
        <dbReference type="ARBA" id="ARBA00040298"/>
    </source>
</evidence>
<dbReference type="InterPro" id="IPR002937">
    <property type="entry name" value="Amino_oxidase"/>
</dbReference>
<evidence type="ECO:0000313" key="5">
    <source>
        <dbReference type="EMBL" id="GMG88473.1"/>
    </source>
</evidence>
<comment type="caution">
    <text evidence="5">The sequence shown here is derived from an EMBL/GenBank/DDBJ whole genome shotgun (WGS) entry which is preliminary data.</text>
</comment>
<evidence type="ECO:0000259" key="4">
    <source>
        <dbReference type="Pfam" id="PF01593"/>
    </source>
</evidence>
<feature type="domain" description="Amine oxidase" evidence="4">
    <location>
        <begin position="16"/>
        <end position="516"/>
    </location>
</feature>
<dbReference type="Gene3D" id="3.50.50.60">
    <property type="entry name" value="FAD/NAD(P)-binding domain"/>
    <property type="match status" value="2"/>
</dbReference>
<evidence type="ECO:0000313" key="6">
    <source>
        <dbReference type="Proteomes" id="UP001224392"/>
    </source>
</evidence>
<organism evidence="5 6">
    <name type="scientific">Biformimicrobium ophioploci</name>
    <dbReference type="NCBI Taxonomy" id="3036711"/>
    <lineage>
        <taxon>Bacteria</taxon>
        <taxon>Pseudomonadati</taxon>
        <taxon>Pseudomonadota</taxon>
        <taxon>Gammaproteobacteria</taxon>
        <taxon>Cellvibrionales</taxon>
        <taxon>Microbulbiferaceae</taxon>
        <taxon>Biformimicrobium</taxon>
    </lineage>
</organism>
<comment type="subunit">
    <text evidence="2">Interacts with COX5B; this interaction may contribute to localize PYROXD2 to the inner face of the inner mitochondrial membrane.</text>
</comment>
<reference evidence="5 6" key="1">
    <citation type="submission" date="2023-04" db="EMBL/GenBank/DDBJ databases">
        <title>Marinobulbifer ophiurae gen. nov., sp. Nov., isolate from tissue of brittle star Ophioplocus japonicus.</title>
        <authorList>
            <person name="Kawano K."/>
            <person name="Sawayama S."/>
            <person name="Nakagawa S."/>
        </authorList>
    </citation>
    <scope>NUCLEOTIDE SEQUENCE [LARGE SCALE GENOMIC DNA]</scope>
    <source>
        <strain evidence="5 6">NKW57</strain>
    </source>
</reference>
<accession>A0ABQ6M2B8</accession>
<proteinExistence type="predicted"/>
<evidence type="ECO:0000256" key="1">
    <source>
        <dbReference type="ARBA" id="ARBA00037217"/>
    </source>
</evidence>
<evidence type="ECO:0000256" key="2">
    <source>
        <dbReference type="ARBA" id="ARBA00038825"/>
    </source>
</evidence>
<dbReference type="Pfam" id="PF01593">
    <property type="entry name" value="Amino_oxidase"/>
    <property type="match status" value="1"/>
</dbReference>
<dbReference type="InterPro" id="IPR036188">
    <property type="entry name" value="FAD/NAD-bd_sf"/>
</dbReference>
<protein>
    <recommendedName>
        <fullName evidence="3">Pyridine nucleotide-disulfide oxidoreductase domain-containing protein 2</fullName>
    </recommendedName>
</protein>
<dbReference type="PANTHER" id="PTHR10668">
    <property type="entry name" value="PHYTOENE DEHYDROGENASE"/>
    <property type="match status" value="1"/>
</dbReference>
<dbReference type="SUPFAM" id="SSF51905">
    <property type="entry name" value="FAD/NAD(P)-binding domain"/>
    <property type="match status" value="1"/>
</dbReference>
<dbReference type="RefSeq" id="WP_285765082.1">
    <property type="nucleotide sequence ID" value="NZ_BSYJ01000006.1"/>
</dbReference>
<name>A0ABQ6M2B8_9GAMM</name>
<keyword evidence="6" id="KW-1185">Reference proteome</keyword>
<comment type="function">
    <text evidence="1">Probable oxidoreductase that may play a role as regulator of mitochondrial function.</text>
</comment>
<dbReference type="EMBL" id="BSYJ01000006">
    <property type="protein sequence ID" value="GMG88473.1"/>
    <property type="molecule type" value="Genomic_DNA"/>
</dbReference>
<sequence>MTKQYDAIVIGGGHNGLVCAAYLGKAGKKVLLLEAADEVGGMARTREFCEGYRVSAGAHILHSLSAQVVKELALLDHGLDRSGHCLETVILDEQGAHVTAGRDSASGEGLSPEEIEAYASFKKKLRSYAELMQPMMRRRPPRVAALGFRDSVALAKLGWNMRFGLGTEEMRDFLRLAGINIYDVLDEFLGEGPASDKLKGMISLDAVMGSFTGPRSPNTVFTYLCRLMGELEGDMQLPVGGMGAVMQALANAAQAHGVEVRTAAPVSSIRTEKGCVVGVRLASGDDIDADIVVSNADPKTTFLKLLGAPKLEAGFANRVSRIRNRGTAAKLHFALRGLPKFTGLEEGQLRNRLLVASSSDFVELAFNPVKYEEVSDSPAIELVIPSLADPSLAPEGHHVMSIALPHVPYALKGGWDAEARKAFIDSVIASVERFAPGFTELVVDSELLTPADIEAQFGATGGHWHHGELALDQMLMLRPLYGAAQYTTPLDGLFLCGAGCHPGGGVSGLPGHNAAAAVLKNKKKGRAEAVA</sequence>
<gene>
    <name evidence="5" type="ORF">MNKW57_27940</name>
</gene>
<dbReference type="PANTHER" id="PTHR10668:SF103">
    <property type="entry name" value="PYRIDINE NUCLEOTIDE-DISULFIDE OXIDOREDUCTASE DOMAIN-CONTAINING PROTEIN 2"/>
    <property type="match status" value="1"/>
</dbReference>
<dbReference type="Proteomes" id="UP001224392">
    <property type="component" value="Unassembled WGS sequence"/>
</dbReference>